<proteinExistence type="predicted"/>
<reference evidence="2 3" key="1">
    <citation type="journal article" date="2012" name="Genet. Mol. Biol.">
        <title>Analysis of 16S rRNA and mxaF genes revealing insights into Methylobacterium niche-specific plant association.</title>
        <authorList>
            <person name="Dourado M.N."/>
            <person name="Andreote F.D."/>
            <person name="Dini-Andreote F."/>
            <person name="Conti R."/>
            <person name="Araujo J.M."/>
            <person name="Araujo W.L."/>
        </authorList>
    </citation>
    <scope>NUCLEOTIDE SEQUENCE [LARGE SCALE GENOMIC DNA]</scope>
    <source>
        <strain evidence="2 3">TC3-10</strain>
    </source>
</reference>
<dbReference type="InterPro" id="IPR054189">
    <property type="entry name" value="DUF6894"/>
</dbReference>
<name>A0ABU7TXX6_9HYPH</name>
<feature type="domain" description="DUF6894" evidence="1">
    <location>
        <begin position="4"/>
        <end position="71"/>
    </location>
</feature>
<evidence type="ECO:0000313" key="3">
    <source>
        <dbReference type="Proteomes" id="UP001355206"/>
    </source>
</evidence>
<dbReference type="RefSeq" id="WP_331304234.1">
    <property type="nucleotide sequence ID" value="NZ_MLCA01000015.1"/>
</dbReference>
<gene>
    <name evidence="2" type="ORF">MOTC310_28665</name>
</gene>
<evidence type="ECO:0000313" key="2">
    <source>
        <dbReference type="EMBL" id="MEE7494179.1"/>
    </source>
</evidence>
<accession>A0ABU7TXX6</accession>
<keyword evidence="3" id="KW-1185">Reference proteome</keyword>
<sequence>MPSRFYFDIENGEETIRDAQGVEAEDLAEALAEARSVIDEMAGELEAAGPDGAWTLVVRDATGAVVGRLPIKG</sequence>
<dbReference type="Proteomes" id="UP001355206">
    <property type="component" value="Unassembled WGS sequence"/>
</dbReference>
<organism evidence="2 3">
    <name type="scientific">Methylobacterium oryzae</name>
    <dbReference type="NCBI Taxonomy" id="334852"/>
    <lineage>
        <taxon>Bacteria</taxon>
        <taxon>Pseudomonadati</taxon>
        <taxon>Pseudomonadota</taxon>
        <taxon>Alphaproteobacteria</taxon>
        <taxon>Hyphomicrobiales</taxon>
        <taxon>Methylobacteriaceae</taxon>
        <taxon>Methylobacterium</taxon>
    </lineage>
</organism>
<comment type="caution">
    <text evidence="2">The sequence shown here is derived from an EMBL/GenBank/DDBJ whole genome shotgun (WGS) entry which is preliminary data.</text>
</comment>
<dbReference type="EMBL" id="MLCA01000015">
    <property type="protein sequence ID" value="MEE7494179.1"/>
    <property type="molecule type" value="Genomic_DNA"/>
</dbReference>
<dbReference type="Pfam" id="PF21834">
    <property type="entry name" value="DUF6894"/>
    <property type="match status" value="1"/>
</dbReference>
<evidence type="ECO:0000259" key="1">
    <source>
        <dbReference type="Pfam" id="PF21834"/>
    </source>
</evidence>
<protein>
    <recommendedName>
        <fullName evidence="1">DUF6894 domain-containing protein</fullName>
    </recommendedName>
</protein>